<evidence type="ECO:0000256" key="4">
    <source>
        <dbReference type="ARBA" id="ARBA00012448"/>
    </source>
</evidence>
<evidence type="ECO:0000256" key="10">
    <source>
        <dbReference type="ARBA" id="ARBA00022984"/>
    </source>
</evidence>
<reference evidence="16 17" key="1">
    <citation type="submission" date="2022-12" db="EMBL/GenBank/DDBJ databases">
        <title>Draft genome sequence of Paenibacillus sp. dW9.</title>
        <authorList>
            <person name="Choi E.-W."/>
            <person name="Kim D.-U."/>
        </authorList>
    </citation>
    <scope>NUCLEOTIDE SEQUENCE [LARGE SCALE GENOMIC DNA]</scope>
    <source>
        <strain evidence="17">dW9</strain>
    </source>
</reference>
<dbReference type="SUPFAM" id="SSF56601">
    <property type="entry name" value="beta-lactamase/transpeptidase-like"/>
    <property type="match status" value="1"/>
</dbReference>
<dbReference type="InterPro" id="IPR037167">
    <property type="entry name" value="Peptidase_S11_C_sf"/>
</dbReference>
<dbReference type="InterPro" id="IPR012338">
    <property type="entry name" value="Beta-lactam/transpept-like"/>
</dbReference>
<proteinExistence type="inferred from homology"/>
<keyword evidence="5 16" id="KW-0121">Carboxypeptidase</keyword>
<evidence type="ECO:0000256" key="7">
    <source>
        <dbReference type="ARBA" id="ARBA00022729"/>
    </source>
</evidence>
<name>A0ABT4QLA2_9BACL</name>
<organism evidence="16 17">
    <name type="scientific">Paenibacillus gyeongsangnamensis</name>
    <dbReference type="NCBI Taxonomy" id="3388067"/>
    <lineage>
        <taxon>Bacteria</taxon>
        <taxon>Bacillati</taxon>
        <taxon>Bacillota</taxon>
        <taxon>Bacilli</taxon>
        <taxon>Bacillales</taxon>
        <taxon>Paenibacillaceae</taxon>
        <taxon>Paenibacillus</taxon>
    </lineage>
</organism>
<comment type="function">
    <text evidence="1">Removes C-terminal D-alanyl residues from sugar-peptide cell wall precursors.</text>
</comment>
<accession>A0ABT4QLA2</accession>
<evidence type="ECO:0000256" key="12">
    <source>
        <dbReference type="ARBA" id="ARBA00034000"/>
    </source>
</evidence>
<dbReference type="Pfam" id="PF07943">
    <property type="entry name" value="PBP5_C"/>
    <property type="match status" value="1"/>
</dbReference>
<evidence type="ECO:0000256" key="2">
    <source>
        <dbReference type="ARBA" id="ARBA00004752"/>
    </source>
</evidence>
<gene>
    <name evidence="16" type="ORF">O9H85_36075</name>
</gene>
<dbReference type="EMBL" id="JAQAGZ010000046">
    <property type="protein sequence ID" value="MCZ8517648.1"/>
    <property type="molecule type" value="Genomic_DNA"/>
</dbReference>
<dbReference type="SMART" id="SM00936">
    <property type="entry name" value="PBP5_C"/>
    <property type="match status" value="1"/>
</dbReference>
<keyword evidence="6" id="KW-0645">Protease</keyword>
<dbReference type="PRINTS" id="PR00725">
    <property type="entry name" value="DADACBPTASE1"/>
</dbReference>
<dbReference type="PANTHER" id="PTHR21581:SF11">
    <property type="entry name" value="D-ALANYL-D-ALANINE CARBOXYPEPTIDASE DACA"/>
    <property type="match status" value="1"/>
</dbReference>
<feature type="chain" id="PRO_5045249811" description="serine-type D-Ala-D-Ala carboxypeptidase" evidence="14">
    <location>
        <begin position="36"/>
        <end position="443"/>
    </location>
</feature>
<evidence type="ECO:0000313" key="16">
    <source>
        <dbReference type="EMBL" id="MCZ8517648.1"/>
    </source>
</evidence>
<dbReference type="RefSeq" id="WP_269886197.1">
    <property type="nucleotide sequence ID" value="NZ_JAQAGZ010000046.1"/>
</dbReference>
<keyword evidence="10" id="KW-0573">Peptidoglycan synthesis</keyword>
<keyword evidence="11" id="KW-0961">Cell wall biogenesis/degradation</keyword>
<dbReference type="Proteomes" id="UP001527882">
    <property type="component" value="Unassembled WGS sequence"/>
</dbReference>
<dbReference type="PANTHER" id="PTHR21581">
    <property type="entry name" value="D-ALANYL-D-ALANINE CARBOXYPEPTIDASE"/>
    <property type="match status" value="1"/>
</dbReference>
<evidence type="ECO:0000256" key="14">
    <source>
        <dbReference type="SAM" id="SignalP"/>
    </source>
</evidence>
<dbReference type="InterPro" id="IPR015956">
    <property type="entry name" value="Peniciliin-bd_prot_C_sf"/>
</dbReference>
<sequence>MRRLFFQNKRTRLVTTALLAISLSLSIVRPQTSLAADAPANPPAASAPTPELKLEAKSAILMDASTGQILYGFNENQPLPPASMAKMMTEYLVLEAIKNGNLKWDDMVNTSQYAADVIGSGGLLALNEQLTVKQMFSAMSIYSANDASVALAERLGGGSEENFAKMMNDQAKKFGLSDQAHFISATGLTRADLGKYAPKELQGETMLTAKDAALLAYNLIKDHKEILDFTKTPSLKLRDRDKTPMINWNWMIEGNSSNVNFKKYAYPGLDGLKTGHTNEAGYCFTATAERNGMRLISVIMGTATEPKRFEESKKILDYGFNNFETKQVLTAKSEIDSLKTVNIKKGVATQVPVVTQTGITVVAKKGAPADQFKITAAPADESRLVAPITKGQVLGTVKVSYMGTEQTTNLIAAEDVEKGSWIRLFFRAIKNFFMNTISGVKKG</sequence>
<feature type="domain" description="Peptidase S11 D-Ala-D-Ala carboxypeptidase A C-terminal" evidence="15">
    <location>
        <begin position="323"/>
        <end position="418"/>
    </location>
</feature>
<dbReference type="InterPro" id="IPR001967">
    <property type="entry name" value="Peptidase_S11_N"/>
</dbReference>
<dbReference type="SUPFAM" id="SSF69189">
    <property type="entry name" value="Penicillin-binding protein associated domain"/>
    <property type="match status" value="1"/>
</dbReference>
<evidence type="ECO:0000256" key="5">
    <source>
        <dbReference type="ARBA" id="ARBA00022645"/>
    </source>
</evidence>
<keyword evidence="17" id="KW-1185">Reference proteome</keyword>
<dbReference type="EC" id="3.4.16.4" evidence="4"/>
<comment type="caution">
    <text evidence="16">The sequence shown here is derived from an EMBL/GenBank/DDBJ whole genome shotgun (WGS) entry which is preliminary data.</text>
</comment>
<dbReference type="GO" id="GO:0004180">
    <property type="term" value="F:carboxypeptidase activity"/>
    <property type="evidence" value="ECO:0007669"/>
    <property type="project" value="UniProtKB-KW"/>
</dbReference>
<protein>
    <recommendedName>
        <fullName evidence="4">serine-type D-Ala-D-Ala carboxypeptidase</fullName>
        <ecNumber evidence="4">3.4.16.4</ecNumber>
    </recommendedName>
</protein>
<dbReference type="Pfam" id="PF00768">
    <property type="entry name" value="Peptidase_S11"/>
    <property type="match status" value="1"/>
</dbReference>
<dbReference type="Gene3D" id="3.40.710.10">
    <property type="entry name" value="DD-peptidase/beta-lactamase superfamily"/>
    <property type="match status" value="1"/>
</dbReference>
<comment type="pathway">
    <text evidence="2">Cell wall biogenesis; peptidoglycan biosynthesis.</text>
</comment>
<evidence type="ECO:0000256" key="3">
    <source>
        <dbReference type="ARBA" id="ARBA00007164"/>
    </source>
</evidence>
<dbReference type="InterPro" id="IPR012907">
    <property type="entry name" value="Peptidase_S11_C"/>
</dbReference>
<evidence type="ECO:0000256" key="13">
    <source>
        <dbReference type="RuleBase" id="RU004016"/>
    </source>
</evidence>
<evidence type="ECO:0000256" key="8">
    <source>
        <dbReference type="ARBA" id="ARBA00022801"/>
    </source>
</evidence>
<evidence type="ECO:0000256" key="11">
    <source>
        <dbReference type="ARBA" id="ARBA00023316"/>
    </source>
</evidence>
<evidence type="ECO:0000256" key="9">
    <source>
        <dbReference type="ARBA" id="ARBA00022960"/>
    </source>
</evidence>
<feature type="signal peptide" evidence="14">
    <location>
        <begin position="1"/>
        <end position="35"/>
    </location>
</feature>
<dbReference type="InterPro" id="IPR018044">
    <property type="entry name" value="Peptidase_S11"/>
</dbReference>
<evidence type="ECO:0000313" key="17">
    <source>
        <dbReference type="Proteomes" id="UP001527882"/>
    </source>
</evidence>
<evidence type="ECO:0000256" key="6">
    <source>
        <dbReference type="ARBA" id="ARBA00022670"/>
    </source>
</evidence>
<evidence type="ECO:0000256" key="1">
    <source>
        <dbReference type="ARBA" id="ARBA00003217"/>
    </source>
</evidence>
<keyword evidence="9" id="KW-0133">Cell shape</keyword>
<evidence type="ECO:0000259" key="15">
    <source>
        <dbReference type="SMART" id="SM00936"/>
    </source>
</evidence>
<comment type="catalytic activity">
    <reaction evidence="12">
        <text>Preferential cleavage: (Ac)2-L-Lys-D-Ala-|-D-Ala. Also transpeptidation of peptidyl-alanyl moieties that are N-acyl substituents of D-alanine.</text>
        <dbReference type="EC" id="3.4.16.4"/>
    </reaction>
</comment>
<keyword evidence="8" id="KW-0378">Hydrolase</keyword>
<comment type="similarity">
    <text evidence="3 13">Belongs to the peptidase S11 family.</text>
</comment>
<dbReference type="Gene3D" id="2.60.410.10">
    <property type="entry name" value="D-Ala-D-Ala carboxypeptidase, C-terminal domain"/>
    <property type="match status" value="1"/>
</dbReference>
<keyword evidence="7 14" id="KW-0732">Signal</keyword>